<name>A0A0D6JED1_9HYPH</name>
<dbReference type="EMBL" id="LN829119">
    <property type="protein sequence ID" value="CPR17756.1"/>
    <property type="molecule type" value="Genomic_DNA"/>
</dbReference>
<gene>
    <name evidence="1" type="ORF">YBN1229_v1_1403</name>
</gene>
<reference evidence="2" key="1">
    <citation type="submission" date="2015-02" db="EMBL/GenBank/DDBJ databases">
        <authorList>
            <person name="Chooi Y.-H."/>
        </authorList>
    </citation>
    <scope>NUCLEOTIDE SEQUENCE [LARGE SCALE GENOMIC DNA]</scope>
    <source>
        <strain evidence="2">strain Y</strain>
    </source>
</reference>
<sequence>MSEQQFMAVDVFVDWKDEGVYAVSHTLGAPG</sequence>
<evidence type="ECO:0000313" key="1">
    <source>
        <dbReference type="EMBL" id="CPR17756.1"/>
    </source>
</evidence>
<dbReference type="KEGG" id="fiy:BN1229_v1_1403"/>
<proteinExistence type="predicted"/>
<protein>
    <submittedName>
        <fullName evidence="1">Uncharacterized protein</fullName>
    </submittedName>
</protein>
<dbReference type="Proteomes" id="UP000033187">
    <property type="component" value="Chromosome 1"/>
</dbReference>
<organism evidence="1 2">
    <name type="scientific">Candidatus Filomicrobium marinum</name>
    <dbReference type="NCBI Taxonomy" id="1608628"/>
    <lineage>
        <taxon>Bacteria</taxon>
        <taxon>Pseudomonadati</taxon>
        <taxon>Pseudomonadota</taxon>
        <taxon>Alphaproteobacteria</taxon>
        <taxon>Hyphomicrobiales</taxon>
        <taxon>Hyphomicrobiaceae</taxon>
        <taxon>Filomicrobium</taxon>
    </lineage>
</organism>
<accession>A0A0D6JED1</accession>
<evidence type="ECO:0000313" key="2">
    <source>
        <dbReference type="Proteomes" id="UP000033187"/>
    </source>
</evidence>
<dbReference type="AlphaFoldDB" id="A0A0D6JED1"/>
<keyword evidence="2" id="KW-1185">Reference proteome</keyword>